<feature type="signal peptide" evidence="1">
    <location>
        <begin position="1"/>
        <end position="24"/>
    </location>
</feature>
<gene>
    <name evidence="2" type="ORF">BDD14_4130</name>
</gene>
<organism evidence="2 3">
    <name type="scientific">Edaphobacter modestus</name>
    <dbReference type="NCBI Taxonomy" id="388466"/>
    <lineage>
        <taxon>Bacteria</taxon>
        <taxon>Pseudomonadati</taxon>
        <taxon>Acidobacteriota</taxon>
        <taxon>Terriglobia</taxon>
        <taxon>Terriglobales</taxon>
        <taxon>Acidobacteriaceae</taxon>
        <taxon>Edaphobacter</taxon>
    </lineage>
</organism>
<keyword evidence="1" id="KW-0732">Signal</keyword>
<sequence>MKNSTGLSLFFALVLGVGVIQASAATGCTAEKKDTTCDWGSFRKELASAHVVRAEYGNMDRAAGSQLKELAKELGKSVATKDEPADLTFKVQSASFAGIDIGPADEEILQLLVYSGGSSSQLVWVETYRGQKDRSWPANVHAAIQQFRERVTKQ</sequence>
<dbReference type="PROSITE" id="PS51257">
    <property type="entry name" value="PROKAR_LIPOPROTEIN"/>
    <property type="match status" value="1"/>
</dbReference>
<dbReference type="Proteomes" id="UP000292958">
    <property type="component" value="Unassembled WGS sequence"/>
</dbReference>
<reference evidence="2 3" key="1">
    <citation type="submission" date="2019-02" db="EMBL/GenBank/DDBJ databases">
        <title>Genomic Encyclopedia of Archaeal and Bacterial Type Strains, Phase II (KMG-II): from individual species to whole genera.</title>
        <authorList>
            <person name="Goeker M."/>
        </authorList>
    </citation>
    <scope>NUCLEOTIDE SEQUENCE [LARGE SCALE GENOMIC DNA]</scope>
    <source>
        <strain evidence="2 3">DSM 18101</strain>
    </source>
</reference>
<dbReference type="EMBL" id="SHKW01000001">
    <property type="protein sequence ID" value="RZU42539.1"/>
    <property type="molecule type" value="Genomic_DNA"/>
</dbReference>
<dbReference type="RefSeq" id="WP_130420417.1">
    <property type="nucleotide sequence ID" value="NZ_SHKW01000001.1"/>
</dbReference>
<evidence type="ECO:0000313" key="3">
    <source>
        <dbReference type="Proteomes" id="UP000292958"/>
    </source>
</evidence>
<proteinExistence type="predicted"/>
<evidence type="ECO:0000313" key="2">
    <source>
        <dbReference type="EMBL" id="RZU42539.1"/>
    </source>
</evidence>
<evidence type="ECO:0008006" key="4">
    <source>
        <dbReference type="Google" id="ProtNLM"/>
    </source>
</evidence>
<comment type="caution">
    <text evidence="2">The sequence shown here is derived from an EMBL/GenBank/DDBJ whole genome shotgun (WGS) entry which is preliminary data.</text>
</comment>
<dbReference type="OrthoDB" id="120279at2"/>
<keyword evidence="3" id="KW-1185">Reference proteome</keyword>
<protein>
    <recommendedName>
        <fullName evidence="4">DUF4136 domain-containing protein</fullName>
    </recommendedName>
</protein>
<name>A0A4Q7YZD3_9BACT</name>
<accession>A0A4Q7YZD3</accession>
<evidence type="ECO:0000256" key="1">
    <source>
        <dbReference type="SAM" id="SignalP"/>
    </source>
</evidence>
<feature type="chain" id="PRO_5020536015" description="DUF4136 domain-containing protein" evidence="1">
    <location>
        <begin position="25"/>
        <end position="154"/>
    </location>
</feature>
<dbReference type="AlphaFoldDB" id="A0A4Q7YZD3"/>